<feature type="transmembrane region" description="Helical" evidence="1">
    <location>
        <begin position="119"/>
        <end position="140"/>
    </location>
</feature>
<protein>
    <submittedName>
        <fullName evidence="3">Uncharacterized protein</fullName>
    </submittedName>
</protein>
<dbReference type="Proteomes" id="UP000823775">
    <property type="component" value="Unassembled WGS sequence"/>
</dbReference>
<keyword evidence="4" id="KW-1185">Reference proteome</keyword>
<comment type="caution">
    <text evidence="3">The sequence shown here is derived from an EMBL/GenBank/DDBJ whole genome shotgun (WGS) entry which is preliminary data.</text>
</comment>
<sequence>MVVRRLVWLLFFAVAGGGKREASSDREDESGRLVFGDGFDEEKIRMLHGNSLGRGRWRRWRERGRLIGNYGDSPGSGGFGWQWCCSPEKAAMWFQRKCRCFDGGIDGVVWRKDAVVMAWWFWVVLFIGGAPSEGIPAVVIMEDLVVLRRSCLVAGEKKEEGDREEVRIRDLLFCEWWWRGVGLDFPVDSDVRR</sequence>
<evidence type="ECO:0000256" key="2">
    <source>
        <dbReference type="SAM" id="SignalP"/>
    </source>
</evidence>
<keyword evidence="1" id="KW-0472">Membrane</keyword>
<name>A0ABS8TRE8_DATST</name>
<keyword evidence="1" id="KW-1133">Transmembrane helix</keyword>
<proteinExistence type="predicted"/>
<evidence type="ECO:0000313" key="3">
    <source>
        <dbReference type="EMBL" id="MCD7473117.1"/>
    </source>
</evidence>
<accession>A0ABS8TRE8</accession>
<dbReference type="EMBL" id="JACEIK010001922">
    <property type="protein sequence ID" value="MCD7473117.1"/>
    <property type="molecule type" value="Genomic_DNA"/>
</dbReference>
<gene>
    <name evidence="3" type="ORF">HAX54_014740</name>
</gene>
<feature type="chain" id="PRO_5046701608" evidence="2">
    <location>
        <begin position="19"/>
        <end position="193"/>
    </location>
</feature>
<evidence type="ECO:0000256" key="1">
    <source>
        <dbReference type="SAM" id="Phobius"/>
    </source>
</evidence>
<reference evidence="3 4" key="1">
    <citation type="journal article" date="2021" name="BMC Genomics">
        <title>Datura genome reveals duplications of psychoactive alkaloid biosynthetic genes and high mutation rate following tissue culture.</title>
        <authorList>
            <person name="Rajewski A."/>
            <person name="Carter-House D."/>
            <person name="Stajich J."/>
            <person name="Litt A."/>
        </authorList>
    </citation>
    <scope>NUCLEOTIDE SEQUENCE [LARGE SCALE GENOMIC DNA]</scope>
    <source>
        <strain evidence="3">AR-01</strain>
    </source>
</reference>
<keyword evidence="1" id="KW-0812">Transmembrane</keyword>
<feature type="signal peptide" evidence="2">
    <location>
        <begin position="1"/>
        <end position="18"/>
    </location>
</feature>
<evidence type="ECO:0000313" key="4">
    <source>
        <dbReference type="Proteomes" id="UP000823775"/>
    </source>
</evidence>
<organism evidence="3 4">
    <name type="scientific">Datura stramonium</name>
    <name type="common">Jimsonweed</name>
    <name type="synonym">Common thornapple</name>
    <dbReference type="NCBI Taxonomy" id="4076"/>
    <lineage>
        <taxon>Eukaryota</taxon>
        <taxon>Viridiplantae</taxon>
        <taxon>Streptophyta</taxon>
        <taxon>Embryophyta</taxon>
        <taxon>Tracheophyta</taxon>
        <taxon>Spermatophyta</taxon>
        <taxon>Magnoliopsida</taxon>
        <taxon>eudicotyledons</taxon>
        <taxon>Gunneridae</taxon>
        <taxon>Pentapetalae</taxon>
        <taxon>asterids</taxon>
        <taxon>lamiids</taxon>
        <taxon>Solanales</taxon>
        <taxon>Solanaceae</taxon>
        <taxon>Solanoideae</taxon>
        <taxon>Datureae</taxon>
        <taxon>Datura</taxon>
    </lineage>
</organism>
<keyword evidence="2" id="KW-0732">Signal</keyword>